<gene>
    <name evidence="3" type="ORF">JMJ35_008413</name>
</gene>
<evidence type="ECO:0000259" key="2">
    <source>
        <dbReference type="PROSITE" id="PS51186"/>
    </source>
</evidence>
<dbReference type="InterPro" id="IPR052523">
    <property type="entry name" value="Trichothecene_AcTrans"/>
</dbReference>
<evidence type="ECO:0000313" key="3">
    <source>
        <dbReference type="EMBL" id="KAK0509042.1"/>
    </source>
</evidence>
<accession>A0AA39QTP4</accession>
<dbReference type="PROSITE" id="PS51186">
    <property type="entry name" value="GNAT"/>
    <property type="match status" value="1"/>
</dbReference>
<feature type="region of interest" description="Disordered" evidence="1">
    <location>
        <begin position="92"/>
        <end position="111"/>
    </location>
</feature>
<sequence length="224" mass="25497">MSQFAVSPATATDLPAIAKIVQNAFEDSPNTISYWMLPRENEAAVYEWRLRRAEENFHNDPTSSFIKCVDTATDKIVAFAIWEKPYSFMTQEQKAKQQQDGREMRSNDNDLPKGTNAALLHDLDAQTARMRAKYVNREEDYVLRALATLPQYQGKGCGSALLQWSLEKVDADGRRVFLEATPQGHSLYAKFGWKDVDEMVFDLNAFGFNGHVQKIICMMRDATK</sequence>
<organism evidence="3 4">
    <name type="scientific">Cladonia borealis</name>
    <dbReference type="NCBI Taxonomy" id="184061"/>
    <lineage>
        <taxon>Eukaryota</taxon>
        <taxon>Fungi</taxon>
        <taxon>Dikarya</taxon>
        <taxon>Ascomycota</taxon>
        <taxon>Pezizomycotina</taxon>
        <taxon>Lecanoromycetes</taxon>
        <taxon>OSLEUM clade</taxon>
        <taxon>Lecanoromycetidae</taxon>
        <taxon>Lecanorales</taxon>
        <taxon>Lecanorineae</taxon>
        <taxon>Cladoniaceae</taxon>
        <taxon>Cladonia</taxon>
    </lineage>
</organism>
<feature type="domain" description="N-acetyltransferase" evidence="2">
    <location>
        <begin position="64"/>
        <end position="223"/>
    </location>
</feature>
<dbReference type="CDD" id="cd04301">
    <property type="entry name" value="NAT_SF"/>
    <property type="match status" value="1"/>
</dbReference>
<comment type="caution">
    <text evidence="3">The sequence shown here is derived from an EMBL/GenBank/DDBJ whole genome shotgun (WGS) entry which is preliminary data.</text>
</comment>
<reference evidence="3" key="1">
    <citation type="submission" date="2023-03" db="EMBL/GenBank/DDBJ databases">
        <title>Complete genome of Cladonia borealis.</title>
        <authorList>
            <person name="Park H."/>
        </authorList>
    </citation>
    <scope>NUCLEOTIDE SEQUENCE</scope>
    <source>
        <strain evidence="3">ANT050790</strain>
    </source>
</reference>
<keyword evidence="4" id="KW-1185">Reference proteome</keyword>
<dbReference type="AlphaFoldDB" id="A0AA39QTP4"/>
<dbReference type="SUPFAM" id="SSF55729">
    <property type="entry name" value="Acyl-CoA N-acyltransferases (Nat)"/>
    <property type="match status" value="1"/>
</dbReference>
<dbReference type="GO" id="GO:0016747">
    <property type="term" value="F:acyltransferase activity, transferring groups other than amino-acyl groups"/>
    <property type="evidence" value="ECO:0007669"/>
    <property type="project" value="InterPro"/>
</dbReference>
<dbReference type="Gene3D" id="3.40.630.30">
    <property type="match status" value="1"/>
</dbReference>
<dbReference type="InterPro" id="IPR000182">
    <property type="entry name" value="GNAT_dom"/>
</dbReference>
<protein>
    <recommendedName>
        <fullName evidence="2">N-acetyltransferase domain-containing protein</fullName>
    </recommendedName>
</protein>
<dbReference type="PANTHER" id="PTHR42791:SF2">
    <property type="entry name" value="N-ACETYLTRANSFERASE DOMAIN-CONTAINING PROTEIN"/>
    <property type="match status" value="1"/>
</dbReference>
<dbReference type="EMBL" id="JAFEKC020000019">
    <property type="protein sequence ID" value="KAK0509042.1"/>
    <property type="molecule type" value="Genomic_DNA"/>
</dbReference>
<feature type="compositionally biased region" description="Basic and acidic residues" evidence="1">
    <location>
        <begin position="93"/>
        <end position="111"/>
    </location>
</feature>
<dbReference type="Pfam" id="PF13508">
    <property type="entry name" value="Acetyltransf_7"/>
    <property type="match status" value="1"/>
</dbReference>
<evidence type="ECO:0000313" key="4">
    <source>
        <dbReference type="Proteomes" id="UP001166286"/>
    </source>
</evidence>
<dbReference type="Proteomes" id="UP001166286">
    <property type="component" value="Unassembled WGS sequence"/>
</dbReference>
<dbReference type="InterPro" id="IPR016181">
    <property type="entry name" value="Acyl_CoA_acyltransferase"/>
</dbReference>
<proteinExistence type="predicted"/>
<name>A0AA39QTP4_9LECA</name>
<evidence type="ECO:0000256" key="1">
    <source>
        <dbReference type="SAM" id="MobiDB-lite"/>
    </source>
</evidence>
<dbReference type="PANTHER" id="PTHR42791">
    <property type="entry name" value="GNAT FAMILY ACETYLTRANSFERASE"/>
    <property type="match status" value="1"/>
</dbReference>